<evidence type="ECO:0000313" key="5">
    <source>
        <dbReference type="Proteomes" id="UP000075591"/>
    </source>
</evidence>
<evidence type="ECO:0000256" key="2">
    <source>
        <dbReference type="SAM" id="Phobius"/>
    </source>
</evidence>
<feature type="transmembrane region" description="Helical" evidence="2">
    <location>
        <begin position="77"/>
        <end position="100"/>
    </location>
</feature>
<feature type="domain" description="DUF1648" evidence="3">
    <location>
        <begin position="8"/>
        <end position="52"/>
    </location>
</feature>
<dbReference type="PATRIC" id="fig|1396.432.peg.1665"/>
<keyword evidence="1 2" id="KW-0472">Membrane</keyword>
<proteinExistence type="predicted"/>
<evidence type="ECO:0000259" key="3">
    <source>
        <dbReference type="Pfam" id="PF07853"/>
    </source>
</evidence>
<accession>A0A150AUR7</accession>
<feature type="transmembrane region" description="Helical" evidence="2">
    <location>
        <begin position="174"/>
        <end position="197"/>
    </location>
</feature>
<comment type="caution">
    <text evidence="4">The sequence shown here is derived from an EMBL/GenBank/DDBJ whole genome shotgun (WGS) entry which is preliminary data.</text>
</comment>
<dbReference type="Pfam" id="PF07853">
    <property type="entry name" value="DUF1648"/>
    <property type="match status" value="1"/>
</dbReference>
<dbReference type="InterPro" id="IPR012867">
    <property type="entry name" value="DUF1648"/>
</dbReference>
<comment type="subcellular location">
    <subcellularLocation>
        <location evidence="1">Membrane</location>
    </subcellularLocation>
</comment>
<protein>
    <recommendedName>
        <fullName evidence="1">Immunity protein SdpI</fullName>
    </recommendedName>
</protein>
<dbReference type="AlphaFoldDB" id="A0A150AUR7"/>
<dbReference type="Proteomes" id="UP000075591">
    <property type="component" value="Unassembled WGS sequence"/>
</dbReference>
<keyword evidence="2" id="KW-1133">Transmembrane helix</keyword>
<feature type="transmembrane region" description="Helical" evidence="2">
    <location>
        <begin position="106"/>
        <end position="124"/>
    </location>
</feature>
<dbReference type="InterPro" id="IPR026272">
    <property type="entry name" value="SdpI"/>
</dbReference>
<dbReference type="PIRSF" id="PIRSF038959">
    <property type="entry name" value="SdpI"/>
    <property type="match status" value="1"/>
</dbReference>
<dbReference type="GO" id="GO:0016020">
    <property type="term" value="C:membrane"/>
    <property type="evidence" value="ECO:0007669"/>
    <property type="project" value="UniProtKB-SubCell"/>
</dbReference>
<reference evidence="4 5" key="1">
    <citation type="submission" date="2015-12" db="EMBL/GenBank/DDBJ databases">
        <title>Bacillus cereus Group isolate.</title>
        <authorList>
            <person name="Kovac J."/>
        </authorList>
    </citation>
    <scope>NUCLEOTIDE SEQUENCE [LARGE SCALE GENOMIC DNA]</scope>
    <source>
        <strain evidence="4 5">FSL W8-0275</strain>
    </source>
</reference>
<dbReference type="GO" id="GO:0009636">
    <property type="term" value="P:response to toxic substance"/>
    <property type="evidence" value="ECO:0007669"/>
    <property type="project" value="TreeGrafter"/>
</dbReference>
<organism evidence="4 5">
    <name type="scientific">Bacillus cereus</name>
    <dbReference type="NCBI Taxonomy" id="1396"/>
    <lineage>
        <taxon>Bacteria</taxon>
        <taxon>Bacillati</taxon>
        <taxon>Bacillota</taxon>
        <taxon>Bacilli</taxon>
        <taxon>Bacillales</taxon>
        <taxon>Bacillaceae</taxon>
        <taxon>Bacillus</taxon>
        <taxon>Bacillus cereus group</taxon>
    </lineage>
</organism>
<feature type="transmembrane region" description="Helical" evidence="2">
    <location>
        <begin position="44"/>
        <end position="65"/>
    </location>
</feature>
<dbReference type="PANTHER" id="PTHR37810:SF5">
    <property type="entry name" value="IMMUNITY PROTEIN SDPI"/>
    <property type="match status" value="1"/>
</dbReference>
<name>A0A150AUR7_BACCE</name>
<feature type="transmembrane region" description="Helical" evidence="2">
    <location>
        <begin position="7"/>
        <end position="24"/>
    </location>
</feature>
<sequence length="217" mass="24434">MNNRFSITLFLTIVTTNIILYFFLPSNIVTKWDFNGTPTSTMDKATFVIVNIIICSFVFFLFLALSKAASNQKFLHLIGNAMLLFLFFVDIVIALISLGFSLPLDHFIFLTLGLLFILIGYFSSKIDTTKSTVSLEWNDKHLEKRASNICSISMMIAGIFLAGLPFIVSAPYRGYAILTIILGMTLVILPSTIYLLIKDSKQSTSKKNRRLHPSYFS</sequence>
<dbReference type="PANTHER" id="PTHR37810">
    <property type="entry name" value="IMMUNITY PROTEIN SDPI"/>
    <property type="match status" value="1"/>
</dbReference>
<dbReference type="EMBL" id="LOMT01000167">
    <property type="protein sequence ID" value="KXX84410.1"/>
    <property type="molecule type" value="Genomic_DNA"/>
</dbReference>
<keyword evidence="2" id="KW-0812">Transmembrane</keyword>
<dbReference type="RefSeq" id="WP_017561010.1">
    <property type="nucleotide sequence ID" value="NZ_JARPVK010000027.1"/>
</dbReference>
<evidence type="ECO:0000313" key="4">
    <source>
        <dbReference type="EMBL" id="KXX84410.1"/>
    </source>
</evidence>
<comment type="function">
    <text evidence="1">Immunity protein that provides protection for the cell against the toxic effects of SDP, its own SdpC-derived killing factor, and that functions as a receptor/signal transduction protein as well. Once SDP accumulates in the extracellular milieu, SdpI binds to SDP, causing sequestration of SdpR at the bacterial membrane.</text>
</comment>
<gene>
    <name evidence="4" type="ORF">AT274_11590</name>
</gene>
<evidence type="ECO:0000256" key="1">
    <source>
        <dbReference type="PIRNR" id="PIRNR038959"/>
    </source>
</evidence>
<feature type="transmembrane region" description="Helical" evidence="2">
    <location>
        <begin position="145"/>
        <end position="168"/>
    </location>
</feature>